<feature type="transmembrane region" description="Helical" evidence="1">
    <location>
        <begin position="244"/>
        <end position="261"/>
    </location>
</feature>
<keyword evidence="1" id="KW-0812">Transmembrane</keyword>
<accession>A0A3A8AEA1</accession>
<name>A0A3A8AEA1_9HYPH</name>
<keyword evidence="1" id="KW-1133">Transmembrane helix</keyword>
<reference evidence="3 4" key="1">
    <citation type="journal article" date="2018" name="Int. J. Syst. Bacteriol.">
        <title>Oceaniradius stylonemae gen. nov., sp. nov., isolated from a red alga, Stylonema cornu-cervi.</title>
        <authorList>
            <person name="Jeong S."/>
        </authorList>
    </citation>
    <scope>NUCLEOTIDE SEQUENCE [LARGE SCALE GENOMIC DNA]</scope>
    <source>
        <strain evidence="3 4">StC1</strain>
    </source>
</reference>
<dbReference type="EMBL" id="QFWV02000002">
    <property type="protein sequence ID" value="RKF08246.1"/>
    <property type="molecule type" value="Genomic_DNA"/>
</dbReference>
<evidence type="ECO:0000313" key="3">
    <source>
        <dbReference type="EMBL" id="RKF08246.1"/>
    </source>
</evidence>
<feature type="domain" description="DUF2157" evidence="2">
    <location>
        <begin position="11"/>
        <end position="160"/>
    </location>
</feature>
<dbReference type="InterPro" id="IPR018677">
    <property type="entry name" value="DUF2157"/>
</dbReference>
<feature type="transmembrane region" description="Helical" evidence="1">
    <location>
        <begin position="184"/>
        <end position="200"/>
    </location>
</feature>
<feature type="transmembrane region" description="Helical" evidence="1">
    <location>
        <begin position="297"/>
        <end position="315"/>
    </location>
</feature>
<feature type="transmembrane region" description="Helical" evidence="1">
    <location>
        <begin position="207"/>
        <end position="232"/>
    </location>
</feature>
<dbReference type="Pfam" id="PF09925">
    <property type="entry name" value="DUF2157"/>
    <property type="match status" value="1"/>
</dbReference>
<feature type="transmembrane region" description="Helical" evidence="1">
    <location>
        <begin position="80"/>
        <end position="99"/>
    </location>
</feature>
<comment type="caution">
    <text evidence="3">The sequence shown here is derived from an EMBL/GenBank/DDBJ whole genome shotgun (WGS) entry which is preliminary data.</text>
</comment>
<evidence type="ECO:0000313" key="4">
    <source>
        <dbReference type="Proteomes" id="UP000246132"/>
    </source>
</evidence>
<evidence type="ECO:0000259" key="2">
    <source>
        <dbReference type="Pfam" id="PF09925"/>
    </source>
</evidence>
<feature type="transmembrane region" description="Helical" evidence="1">
    <location>
        <begin position="111"/>
        <end position="131"/>
    </location>
</feature>
<keyword evidence="1" id="KW-0472">Membrane</keyword>
<evidence type="ECO:0000256" key="1">
    <source>
        <dbReference type="SAM" id="Phobius"/>
    </source>
</evidence>
<dbReference type="Proteomes" id="UP000246132">
    <property type="component" value="Unassembled WGS sequence"/>
</dbReference>
<feature type="transmembrane region" description="Helical" evidence="1">
    <location>
        <begin position="47"/>
        <end position="68"/>
    </location>
</feature>
<sequence length="387" mass="40677">MASYLENQIKDWHNRGIIADDVAAALLADIGRSGAAARDGDAKPFSFFRIVAIFAAISFAAAIVMFISANWEAIPRLAKVAGIMVLIAGGLIGGAVIGARGGRHARWLEEAAYLVAGAAYVGGVALVGQMYHLPGDIGQAMFGFALGLGIAGLAVRSHVLAAAALGAIAWWYLETPAPETLVDADFVIFAAFCAAGYALSRFGRMPWLRWVAAAAFLVGLVPFLFSVLEAIADFYEGLPDGARLAIWLALLAASLAGLWLARGAGGPAPAFLRRPETAFGAGLIALLALHVESGDLLPLLVVGPMTLGFALYALFTHGARSRTIRYVSYAVFVGEILFLYGETVASLLGTAGFFLAVGVTLTLIAGGIYWAERRFKRRAAIEEQADG</sequence>
<keyword evidence="4" id="KW-1185">Reference proteome</keyword>
<proteinExistence type="predicted"/>
<feature type="transmembrane region" description="Helical" evidence="1">
    <location>
        <begin position="351"/>
        <end position="371"/>
    </location>
</feature>
<dbReference type="RefSeq" id="WP_109767068.1">
    <property type="nucleotide sequence ID" value="NZ_QFWV02000002.1"/>
</dbReference>
<dbReference type="OrthoDB" id="7353197at2"/>
<feature type="transmembrane region" description="Helical" evidence="1">
    <location>
        <begin position="143"/>
        <end position="172"/>
    </location>
</feature>
<dbReference type="AlphaFoldDB" id="A0A3A8AEA1"/>
<organism evidence="3 4">
    <name type="scientific">Oceaniradius stylonematis</name>
    <dbReference type="NCBI Taxonomy" id="2184161"/>
    <lineage>
        <taxon>Bacteria</taxon>
        <taxon>Pseudomonadati</taxon>
        <taxon>Pseudomonadota</taxon>
        <taxon>Alphaproteobacteria</taxon>
        <taxon>Hyphomicrobiales</taxon>
        <taxon>Ahrensiaceae</taxon>
        <taxon>Oceaniradius</taxon>
    </lineage>
</organism>
<gene>
    <name evidence="3" type="ORF">DEM25_002840</name>
</gene>
<feature type="transmembrane region" description="Helical" evidence="1">
    <location>
        <begin position="327"/>
        <end position="345"/>
    </location>
</feature>
<protein>
    <submittedName>
        <fullName evidence="3">DUF2157 domain-containing protein</fullName>
    </submittedName>
</protein>